<feature type="compositionally biased region" description="Basic and acidic residues" evidence="1">
    <location>
        <begin position="48"/>
        <end position="73"/>
    </location>
</feature>
<feature type="region of interest" description="Disordered" evidence="1">
    <location>
        <begin position="48"/>
        <end position="79"/>
    </location>
</feature>
<name>A0A9J6EDC8_RHIMP</name>
<dbReference type="PANTHER" id="PTHR11733">
    <property type="entry name" value="ZINC METALLOPROTEASE FAMILY M13 NEPRILYSIN-RELATED"/>
    <property type="match status" value="1"/>
</dbReference>
<evidence type="ECO:0000313" key="3">
    <source>
        <dbReference type="EMBL" id="KAH8032239.1"/>
    </source>
</evidence>
<dbReference type="SUPFAM" id="SSF55486">
    <property type="entry name" value="Metalloproteases ('zincins'), catalytic domain"/>
    <property type="match status" value="1"/>
</dbReference>
<dbReference type="GO" id="GO:0005886">
    <property type="term" value="C:plasma membrane"/>
    <property type="evidence" value="ECO:0007669"/>
    <property type="project" value="TreeGrafter"/>
</dbReference>
<reference evidence="3" key="2">
    <citation type="submission" date="2021-09" db="EMBL/GenBank/DDBJ databases">
        <authorList>
            <person name="Jia N."/>
            <person name="Wang J."/>
            <person name="Shi W."/>
            <person name="Du L."/>
            <person name="Sun Y."/>
            <person name="Zhan W."/>
            <person name="Jiang J."/>
            <person name="Wang Q."/>
            <person name="Zhang B."/>
            <person name="Ji P."/>
            <person name="Sakyi L.B."/>
            <person name="Cui X."/>
            <person name="Yuan T."/>
            <person name="Jiang B."/>
            <person name="Yang W."/>
            <person name="Lam T.T.-Y."/>
            <person name="Chang Q."/>
            <person name="Ding S."/>
            <person name="Wang X."/>
            <person name="Zhu J."/>
            <person name="Ruan X."/>
            <person name="Zhao L."/>
            <person name="Wei J."/>
            <person name="Que T."/>
            <person name="Du C."/>
            <person name="Cheng J."/>
            <person name="Dai P."/>
            <person name="Han X."/>
            <person name="Huang E."/>
            <person name="Gao Y."/>
            <person name="Liu J."/>
            <person name="Shao H."/>
            <person name="Ye R."/>
            <person name="Li L."/>
            <person name="Wei W."/>
            <person name="Wang X."/>
            <person name="Wang C."/>
            <person name="Huo Q."/>
            <person name="Li W."/>
            <person name="Guo W."/>
            <person name="Chen H."/>
            <person name="Chen S."/>
            <person name="Zhou L."/>
            <person name="Zhou L."/>
            <person name="Ni X."/>
            <person name="Tian J."/>
            <person name="Zhou Y."/>
            <person name="Sheng Y."/>
            <person name="Liu T."/>
            <person name="Pan Y."/>
            <person name="Xia L."/>
            <person name="Li J."/>
            <person name="Zhao F."/>
            <person name="Cao W."/>
        </authorList>
    </citation>
    <scope>NUCLEOTIDE SEQUENCE</scope>
    <source>
        <strain evidence="3">Rmic-2018</strain>
        <tissue evidence="3">Larvae</tissue>
    </source>
</reference>
<dbReference type="Gene3D" id="3.40.390.10">
    <property type="entry name" value="Collagenase (Catalytic Domain)"/>
    <property type="match status" value="1"/>
</dbReference>
<keyword evidence="2" id="KW-1133">Transmembrane helix</keyword>
<dbReference type="Proteomes" id="UP000821866">
    <property type="component" value="Chromosome 3"/>
</dbReference>
<evidence type="ECO:0000256" key="2">
    <source>
        <dbReference type="SAM" id="Phobius"/>
    </source>
</evidence>
<reference evidence="3" key="1">
    <citation type="journal article" date="2020" name="Cell">
        <title>Large-Scale Comparative Analyses of Tick Genomes Elucidate Their Genetic Diversity and Vector Capacities.</title>
        <authorList>
            <consortium name="Tick Genome and Microbiome Consortium (TIGMIC)"/>
            <person name="Jia N."/>
            <person name="Wang J."/>
            <person name="Shi W."/>
            <person name="Du L."/>
            <person name="Sun Y."/>
            <person name="Zhan W."/>
            <person name="Jiang J.F."/>
            <person name="Wang Q."/>
            <person name="Zhang B."/>
            <person name="Ji P."/>
            <person name="Bell-Sakyi L."/>
            <person name="Cui X.M."/>
            <person name="Yuan T.T."/>
            <person name="Jiang B.G."/>
            <person name="Yang W.F."/>
            <person name="Lam T.T."/>
            <person name="Chang Q.C."/>
            <person name="Ding S.J."/>
            <person name="Wang X.J."/>
            <person name="Zhu J.G."/>
            <person name="Ruan X.D."/>
            <person name="Zhao L."/>
            <person name="Wei J.T."/>
            <person name="Ye R.Z."/>
            <person name="Que T.C."/>
            <person name="Du C.H."/>
            <person name="Zhou Y.H."/>
            <person name="Cheng J.X."/>
            <person name="Dai P.F."/>
            <person name="Guo W.B."/>
            <person name="Han X.H."/>
            <person name="Huang E.J."/>
            <person name="Li L.F."/>
            <person name="Wei W."/>
            <person name="Gao Y.C."/>
            <person name="Liu J.Z."/>
            <person name="Shao H.Z."/>
            <person name="Wang X."/>
            <person name="Wang C.C."/>
            <person name="Yang T.C."/>
            <person name="Huo Q.B."/>
            <person name="Li W."/>
            <person name="Chen H.Y."/>
            <person name="Chen S.E."/>
            <person name="Zhou L.G."/>
            <person name="Ni X.B."/>
            <person name="Tian J.H."/>
            <person name="Sheng Y."/>
            <person name="Liu T."/>
            <person name="Pan Y.S."/>
            <person name="Xia L.Y."/>
            <person name="Li J."/>
            <person name="Zhao F."/>
            <person name="Cao W.C."/>
        </authorList>
    </citation>
    <scope>NUCLEOTIDE SEQUENCE</scope>
    <source>
        <strain evidence="3">Rmic-2018</strain>
    </source>
</reference>
<dbReference type="PROSITE" id="PS51885">
    <property type="entry name" value="NEPRILYSIN"/>
    <property type="match status" value="1"/>
</dbReference>
<dbReference type="EMBL" id="JABSTU010000005">
    <property type="protein sequence ID" value="KAH8032239.1"/>
    <property type="molecule type" value="Genomic_DNA"/>
</dbReference>
<feature type="region of interest" description="Disordered" evidence="1">
    <location>
        <begin position="1"/>
        <end position="32"/>
    </location>
</feature>
<dbReference type="InterPro" id="IPR024079">
    <property type="entry name" value="MetalloPept_cat_dom_sf"/>
</dbReference>
<keyword evidence="4" id="KW-1185">Reference proteome</keyword>
<organism evidence="3 4">
    <name type="scientific">Rhipicephalus microplus</name>
    <name type="common">Cattle tick</name>
    <name type="synonym">Boophilus microplus</name>
    <dbReference type="NCBI Taxonomy" id="6941"/>
    <lineage>
        <taxon>Eukaryota</taxon>
        <taxon>Metazoa</taxon>
        <taxon>Ecdysozoa</taxon>
        <taxon>Arthropoda</taxon>
        <taxon>Chelicerata</taxon>
        <taxon>Arachnida</taxon>
        <taxon>Acari</taxon>
        <taxon>Parasitiformes</taxon>
        <taxon>Ixodida</taxon>
        <taxon>Ixodoidea</taxon>
        <taxon>Ixodidae</taxon>
        <taxon>Rhipicephalinae</taxon>
        <taxon>Rhipicephalus</taxon>
        <taxon>Boophilus</taxon>
    </lineage>
</organism>
<dbReference type="PANTHER" id="PTHR11733:SF241">
    <property type="entry name" value="GH26575P-RELATED"/>
    <property type="match status" value="1"/>
</dbReference>
<proteinExistence type="predicted"/>
<accession>A0A9J6EDC8</accession>
<dbReference type="VEuPathDB" id="VectorBase:LOC119165731"/>
<dbReference type="AlphaFoldDB" id="A0A9J6EDC8"/>
<dbReference type="InterPro" id="IPR042089">
    <property type="entry name" value="Peptidase_M13_dom_2"/>
</dbReference>
<feature type="transmembrane region" description="Helical" evidence="2">
    <location>
        <begin position="98"/>
        <end position="122"/>
    </location>
</feature>
<dbReference type="InterPro" id="IPR000718">
    <property type="entry name" value="Peptidase_M13"/>
</dbReference>
<protein>
    <submittedName>
        <fullName evidence="3">Uncharacterized protein</fullName>
    </submittedName>
</protein>
<gene>
    <name evidence="3" type="ORF">HPB51_024016</name>
</gene>
<dbReference type="GO" id="GO:0016485">
    <property type="term" value="P:protein processing"/>
    <property type="evidence" value="ECO:0007669"/>
    <property type="project" value="TreeGrafter"/>
</dbReference>
<keyword evidence="2" id="KW-0812">Transmembrane</keyword>
<dbReference type="Gene3D" id="1.10.1380.10">
    <property type="entry name" value="Neutral endopeptidase , domain2"/>
    <property type="match status" value="1"/>
</dbReference>
<evidence type="ECO:0000313" key="4">
    <source>
        <dbReference type="Proteomes" id="UP000821866"/>
    </source>
</evidence>
<feature type="compositionally biased region" description="Pro residues" evidence="1">
    <location>
        <begin position="1"/>
        <end position="12"/>
    </location>
</feature>
<keyword evidence="2" id="KW-0472">Membrane</keyword>
<comment type="caution">
    <text evidence="3">The sequence shown here is derived from an EMBL/GenBank/DDBJ whole genome shotgun (WGS) entry which is preliminary data.</text>
</comment>
<dbReference type="GO" id="GO:0004222">
    <property type="term" value="F:metalloendopeptidase activity"/>
    <property type="evidence" value="ECO:0007669"/>
    <property type="project" value="InterPro"/>
</dbReference>
<evidence type="ECO:0000256" key="1">
    <source>
        <dbReference type="SAM" id="MobiDB-lite"/>
    </source>
</evidence>
<sequence length="818" mass="91129">MAAPPENPPGDPSDPDVAPGSEIIRPSAGVMESSSCLEVRELSALRDGTAADHVEKQLPNDGSSTKEERRVSSEELALSSPSIEPEYDAAMTPFQRKVVNVTFCFSLSVIGAAALLLVVVALTHRVKHLADGSQAPCQHVYKPHRPVPLRISKASLAALPHRGRLVAKECQSQQCLDATHYLQSVVERDLHPCVDMYSHVCNRWTSRRRGVGFLPDALRSFLQHFVRRLQSVREDVLGEPMASVIHIGKHLFEDCSTYMNALGFSTLQADIASVLEHVNTSVLLESDSLSAALVRAINISFATGLPSAVLVTRKKDDSNTYLHFVNTPSIRRVLRAPPADGDIEHYVRDVIGHVSSNPDAAAIARDVLDVDSEVDTFAEGFVSSVWIGAGELKKDAGFPSGIWRQAFASFADQGLPVTDADVNLFTGYEQTRKLFKHLNEIRLRTTAWYLTITIIAQALGYDFARRFHPTHGHDITHICFDAVNDALHLHWHYVWRELSITQPVTRISQLMNSVFLSVRQLTVPAWFDEATASQAYGRVSRTLLETLAPSAGDVANANTTYLQKGQRPSSAAKARSSFPAKYVLFRALSQREGVLRNPPHWVTARAASLWAELWPVFDVLYDKIFLPAAYLHSPVFYNEPSALPFLYGTVGAAMAKALADVVGPYSRWNASAPHQSHDSWWTIAKLFDATLRLGCLRTRLDEDVLRHPYRIPQPKTSEAFKSSTFAWIRAARVAYDAMTDAFKKDSRSGDVAHDKHWPEVQRQFFTRFCLMACGTERQDALKPKERCTWPLVSMPEFATAFDCRNDSYKDYQDSCVPF</sequence>